<evidence type="ECO:0000256" key="1">
    <source>
        <dbReference type="SAM" id="MobiDB-lite"/>
    </source>
</evidence>
<dbReference type="Gene3D" id="3.30.420.10">
    <property type="entry name" value="Ribonuclease H-like superfamily/Ribonuclease H"/>
    <property type="match status" value="1"/>
</dbReference>
<dbReference type="InterPro" id="IPR004875">
    <property type="entry name" value="DDE_SF_endonuclease_dom"/>
</dbReference>
<protein>
    <submittedName>
        <fullName evidence="3">Jg18194 protein</fullName>
    </submittedName>
</protein>
<feature type="compositionally biased region" description="Basic residues" evidence="1">
    <location>
        <begin position="372"/>
        <end position="383"/>
    </location>
</feature>
<name>A0A8S4RAQ5_9NEOP</name>
<dbReference type="EMBL" id="CAKXAJ010025013">
    <property type="protein sequence ID" value="CAH2233888.1"/>
    <property type="molecule type" value="Genomic_DNA"/>
</dbReference>
<comment type="caution">
    <text evidence="3">The sequence shown here is derived from an EMBL/GenBank/DDBJ whole genome shotgun (WGS) entry which is preliminary data.</text>
</comment>
<organism evidence="3 4">
    <name type="scientific">Pararge aegeria aegeria</name>
    <dbReference type="NCBI Taxonomy" id="348720"/>
    <lineage>
        <taxon>Eukaryota</taxon>
        <taxon>Metazoa</taxon>
        <taxon>Ecdysozoa</taxon>
        <taxon>Arthropoda</taxon>
        <taxon>Hexapoda</taxon>
        <taxon>Insecta</taxon>
        <taxon>Pterygota</taxon>
        <taxon>Neoptera</taxon>
        <taxon>Endopterygota</taxon>
        <taxon>Lepidoptera</taxon>
        <taxon>Glossata</taxon>
        <taxon>Ditrysia</taxon>
        <taxon>Papilionoidea</taxon>
        <taxon>Nymphalidae</taxon>
        <taxon>Satyrinae</taxon>
        <taxon>Satyrini</taxon>
        <taxon>Parargina</taxon>
        <taxon>Pararge</taxon>
    </lineage>
</organism>
<dbReference type="Proteomes" id="UP000838756">
    <property type="component" value="Unassembled WGS sequence"/>
</dbReference>
<dbReference type="SUPFAM" id="SSF57903">
    <property type="entry name" value="FYVE/PHD zinc finger"/>
    <property type="match status" value="1"/>
</dbReference>
<dbReference type="OrthoDB" id="4327074at2759"/>
<dbReference type="AlphaFoldDB" id="A0A8S4RAQ5"/>
<evidence type="ECO:0000313" key="4">
    <source>
        <dbReference type="Proteomes" id="UP000838756"/>
    </source>
</evidence>
<accession>A0A8S4RAQ5</accession>
<gene>
    <name evidence="3" type="primary">jg18194</name>
    <name evidence="3" type="ORF">PAEG_LOCUS11809</name>
</gene>
<feature type="compositionally biased region" description="Basic and acidic residues" evidence="1">
    <location>
        <begin position="359"/>
        <end position="371"/>
    </location>
</feature>
<evidence type="ECO:0000313" key="3">
    <source>
        <dbReference type="EMBL" id="CAH2233888.1"/>
    </source>
</evidence>
<sequence>MAGKDWMTAFLKRNSSLSIRKPEATSLSRATSFNRTNVQNYFEKLAEVMDRYKFPGSSIWNVDETGVSTVFKTSKIVAAKGKRNVGSVTSGERGTNVTIVVAVSATGPPMFIFPRKNYHDHFVRDGPPHCIGKANPSGWITDEEFYCFIQHFICHVRPSKDTPILLLLDNHSSHLCVKTLDLAKANGIVILSFPPHCSHKLQPLDVSVFGPFKTYLSGAQDSWMRNNPGKTMSIYDIPSLVRTALPMALSPVNIIKGFKASGVSPFNCEIFTDADYAPSNVTDRPNDVNNTENIPPLINETEETQPAQSSIKQPRAISPQPSTSKAAFSPIAVLPVPKAGPRKTSNTRKRRKATILTDTPEKNELEREQNKSKMRKTKENKKKMTVKKKIFKENSPSCSFDDEEYFCCESYSESKPGEQWIQCSICKGWAHQRCVCFNSNLNFVCLNCDSDED</sequence>
<feature type="region of interest" description="Disordered" evidence="1">
    <location>
        <begin position="301"/>
        <end position="383"/>
    </location>
</feature>
<evidence type="ECO:0000259" key="2">
    <source>
        <dbReference type="Pfam" id="PF03184"/>
    </source>
</evidence>
<dbReference type="GO" id="GO:0003677">
    <property type="term" value="F:DNA binding"/>
    <property type="evidence" value="ECO:0007669"/>
    <property type="project" value="TreeGrafter"/>
</dbReference>
<feature type="domain" description="DDE-1" evidence="2">
    <location>
        <begin position="109"/>
        <end position="228"/>
    </location>
</feature>
<dbReference type="CDD" id="cd15517">
    <property type="entry name" value="PHD_TCF19_like"/>
    <property type="match status" value="1"/>
</dbReference>
<dbReference type="InterPro" id="IPR050863">
    <property type="entry name" value="CenT-Element_Derived"/>
</dbReference>
<dbReference type="InterPro" id="IPR013083">
    <property type="entry name" value="Znf_RING/FYVE/PHD"/>
</dbReference>
<keyword evidence="4" id="KW-1185">Reference proteome</keyword>
<dbReference type="InterPro" id="IPR011011">
    <property type="entry name" value="Znf_FYVE_PHD"/>
</dbReference>
<reference evidence="3" key="1">
    <citation type="submission" date="2022-03" db="EMBL/GenBank/DDBJ databases">
        <authorList>
            <person name="Lindestad O."/>
        </authorList>
    </citation>
    <scope>NUCLEOTIDE SEQUENCE</scope>
</reference>
<dbReference type="Pfam" id="PF03184">
    <property type="entry name" value="DDE_1"/>
    <property type="match status" value="1"/>
</dbReference>
<dbReference type="PANTHER" id="PTHR19303">
    <property type="entry name" value="TRANSPOSON"/>
    <property type="match status" value="1"/>
</dbReference>
<dbReference type="PANTHER" id="PTHR19303:SF71">
    <property type="entry name" value="ZINC FINGER PHD-TYPE DOMAIN-CONTAINING PROTEIN"/>
    <property type="match status" value="1"/>
</dbReference>
<dbReference type="InterPro" id="IPR036397">
    <property type="entry name" value="RNaseH_sf"/>
</dbReference>
<dbReference type="GO" id="GO:0005634">
    <property type="term" value="C:nucleus"/>
    <property type="evidence" value="ECO:0007669"/>
    <property type="project" value="TreeGrafter"/>
</dbReference>
<proteinExistence type="predicted"/>
<dbReference type="Gene3D" id="3.30.40.10">
    <property type="entry name" value="Zinc/RING finger domain, C3HC4 (zinc finger)"/>
    <property type="match status" value="1"/>
</dbReference>